<dbReference type="PANTHER" id="PTHR13360:SF1">
    <property type="entry name" value="ACTIVATING SIGNAL COINTEGRATOR 1 COMPLEX SUBUNIT 1"/>
    <property type="match status" value="1"/>
</dbReference>
<dbReference type="Proteomes" id="UP000663853">
    <property type="component" value="Unassembled WGS sequence"/>
</dbReference>
<evidence type="ECO:0000313" key="4">
    <source>
        <dbReference type="Proteomes" id="UP000663853"/>
    </source>
</evidence>
<organism evidence="3 4">
    <name type="scientific">Rhizoctonia solani</name>
    <dbReference type="NCBI Taxonomy" id="456999"/>
    <lineage>
        <taxon>Eukaryota</taxon>
        <taxon>Fungi</taxon>
        <taxon>Dikarya</taxon>
        <taxon>Basidiomycota</taxon>
        <taxon>Agaricomycotina</taxon>
        <taxon>Agaricomycetes</taxon>
        <taxon>Cantharellales</taxon>
        <taxon>Ceratobasidiaceae</taxon>
        <taxon>Rhizoctonia</taxon>
    </lineage>
</organism>
<dbReference type="PANTHER" id="PTHR13360">
    <property type="entry name" value="ACTIVATING SIGNAL COINTEGRATOR 1 COMPLEX SUBUNIT 1"/>
    <property type="match status" value="1"/>
</dbReference>
<evidence type="ECO:0000259" key="2">
    <source>
        <dbReference type="Pfam" id="PF10469"/>
    </source>
</evidence>
<dbReference type="EMBL" id="CAJMXA010004053">
    <property type="protein sequence ID" value="CAE6533063.1"/>
    <property type="molecule type" value="Genomic_DNA"/>
</dbReference>
<dbReference type="Pfam" id="PF10469">
    <property type="entry name" value="AKAP7_NLS"/>
    <property type="match status" value="1"/>
</dbReference>
<name>A0A8H3DN15_9AGAM</name>
<evidence type="ECO:0000313" key="3">
    <source>
        <dbReference type="EMBL" id="CAE6533063.1"/>
    </source>
</evidence>
<dbReference type="GO" id="GO:0006355">
    <property type="term" value="P:regulation of DNA-templated transcription"/>
    <property type="evidence" value="ECO:0007669"/>
    <property type="project" value="TreeGrafter"/>
</dbReference>
<proteinExistence type="predicted"/>
<accession>A0A8H3DN15</accession>
<dbReference type="GO" id="GO:0005634">
    <property type="term" value="C:nucleus"/>
    <property type="evidence" value="ECO:0007669"/>
    <property type="project" value="TreeGrafter"/>
</dbReference>
<feature type="region of interest" description="Disordered" evidence="1">
    <location>
        <begin position="100"/>
        <end position="124"/>
    </location>
</feature>
<feature type="compositionally biased region" description="Basic and acidic residues" evidence="1">
    <location>
        <begin position="110"/>
        <end position="121"/>
    </location>
</feature>
<feature type="region of interest" description="Disordered" evidence="1">
    <location>
        <begin position="1"/>
        <end position="41"/>
    </location>
</feature>
<reference evidence="3" key="1">
    <citation type="submission" date="2021-01" db="EMBL/GenBank/DDBJ databases">
        <authorList>
            <person name="Kaushik A."/>
        </authorList>
    </citation>
    <scope>NUCLEOTIDE SEQUENCE</scope>
    <source>
        <strain evidence="3">AG6-10EEA</strain>
    </source>
</reference>
<dbReference type="GO" id="GO:0006307">
    <property type="term" value="P:DNA alkylation repair"/>
    <property type="evidence" value="ECO:0007669"/>
    <property type="project" value="InterPro"/>
</dbReference>
<evidence type="ECO:0000256" key="1">
    <source>
        <dbReference type="SAM" id="MobiDB-lite"/>
    </source>
</evidence>
<dbReference type="InterPro" id="IPR019510">
    <property type="entry name" value="AKAP7-like_phosphoesterase"/>
</dbReference>
<gene>
    <name evidence="3" type="ORF">RDB_LOCUS171837</name>
</gene>
<feature type="domain" description="A-kinase anchor protein 7-like phosphoesterase" evidence="2">
    <location>
        <begin position="41"/>
        <end position="103"/>
    </location>
</feature>
<sequence length="242" mass="26423">MSEVAVHAGSNLGRRGNRGGPRRAWRGRGAPGRPPQDRERPTHFISVPLDHLSHFTSQVSHFTDSLLAASPPINGLDPSIVISPSRLHLTLGVMNLASEDQLSNEPRVNSPHDQESGGERKAPRKSVADAVALLDSLKLDIESSLRGQPLQLCLNEFAVMRRSPAGEADVMYIGPATIGTKTAEHERSVGILETINRRFTEEGFITETRPLKGWAAPPVFNGPDRGYDIPKSALHWDATLIR</sequence>
<dbReference type="Gene3D" id="3.90.1140.10">
    <property type="entry name" value="Cyclic phosphodiesterase"/>
    <property type="match status" value="1"/>
</dbReference>
<comment type="caution">
    <text evidence="3">The sequence shown here is derived from an EMBL/GenBank/DDBJ whole genome shotgun (WGS) entry which is preliminary data.</text>
</comment>
<feature type="compositionally biased region" description="Basic residues" evidence="1">
    <location>
        <begin position="15"/>
        <end position="26"/>
    </location>
</feature>
<dbReference type="AlphaFoldDB" id="A0A8H3DN15"/>
<protein>
    <recommendedName>
        <fullName evidence="2">A-kinase anchor protein 7-like phosphoesterase domain-containing protein</fullName>
    </recommendedName>
</protein>
<dbReference type="InterPro" id="IPR009210">
    <property type="entry name" value="ASCC1"/>
</dbReference>